<comment type="caution">
    <text evidence="1">The sequence shown here is derived from an EMBL/GenBank/DDBJ whole genome shotgun (WGS) entry which is preliminary data.</text>
</comment>
<gene>
    <name evidence="1" type="ORF">PNEJI1_001414</name>
</gene>
<dbReference type="FunCoup" id="L0PD76">
    <property type="interactions" value="71"/>
</dbReference>
<dbReference type="VEuPathDB" id="FungiDB:PNEJI1_001414"/>
<organism evidence="2">
    <name type="scientific">Pneumocystis jirovecii</name>
    <name type="common">Human pneumocystis pneumonia agent</name>
    <dbReference type="NCBI Taxonomy" id="42068"/>
    <lineage>
        <taxon>Eukaryota</taxon>
        <taxon>Fungi</taxon>
        <taxon>Dikarya</taxon>
        <taxon>Ascomycota</taxon>
        <taxon>Taphrinomycotina</taxon>
        <taxon>Pneumocystomycetes</taxon>
        <taxon>Pneumocystaceae</taxon>
        <taxon>Pneumocystis</taxon>
    </lineage>
</organism>
<proteinExistence type="predicted"/>
<dbReference type="EMBL" id="CAKM01000245">
    <property type="protein sequence ID" value="CCJ30308.1"/>
    <property type="molecule type" value="Genomic_DNA"/>
</dbReference>
<dbReference type="PANTHER" id="PTHR16220:SF0">
    <property type="entry name" value="WD REPEAT-CONTAINING PROTEIN WRAP73"/>
    <property type="match status" value="1"/>
</dbReference>
<evidence type="ECO:0000313" key="1">
    <source>
        <dbReference type="EMBL" id="CCJ30308.1"/>
    </source>
</evidence>
<dbReference type="GO" id="GO:0005815">
    <property type="term" value="C:microtubule organizing center"/>
    <property type="evidence" value="ECO:0007669"/>
    <property type="project" value="TreeGrafter"/>
</dbReference>
<reference evidence="1 2" key="1">
    <citation type="journal article" date="2012" name="MBio">
        <title>De novo assembly of the Pneumocystis jirovecii genome from a single bronchoalveolar lavage fluid specimen from a patient.</title>
        <authorList>
            <person name="Cisse O.H."/>
            <person name="Pagni M."/>
            <person name="Hauser P.M."/>
        </authorList>
    </citation>
    <scope>NUCLEOTIDE SEQUENCE [LARGE SCALE GENOMIC DNA]</scope>
    <source>
        <strain evidence="1 2">SE8</strain>
    </source>
</reference>
<dbReference type="InterPro" id="IPR036322">
    <property type="entry name" value="WD40_repeat_dom_sf"/>
</dbReference>
<dbReference type="PANTHER" id="PTHR16220">
    <property type="entry name" value="WD REPEAT PROTEIN 8-RELATED"/>
    <property type="match status" value="1"/>
</dbReference>
<evidence type="ECO:0000313" key="2">
    <source>
        <dbReference type="Proteomes" id="UP000010422"/>
    </source>
</evidence>
<name>L0PD76_PNEJI</name>
<accession>L0PD76</accession>
<dbReference type="Proteomes" id="UP000010422">
    <property type="component" value="Unassembled WGS sequence"/>
</dbReference>
<dbReference type="InterPro" id="IPR015943">
    <property type="entry name" value="WD40/YVTN_repeat-like_dom_sf"/>
</dbReference>
<dbReference type="SUPFAM" id="SSF50978">
    <property type="entry name" value="WD40 repeat-like"/>
    <property type="match status" value="1"/>
</dbReference>
<protein>
    <submittedName>
        <fullName evidence="1">Uncharacterized protein</fullName>
    </submittedName>
</protein>
<dbReference type="Gene3D" id="2.130.10.10">
    <property type="entry name" value="YVTN repeat-like/Quinoprotein amine dehydrogenase"/>
    <property type="match status" value="1"/>
</dbReference>
<dbReference type="InParanoid" id="L0PD76"/>
<dbReference type="AlphaFoldDB" id="L0PD76"/>
<sequence length="528" mass="61476">MILFFYYNLRFRDLFQNLSLLLRQLGDYKIDLINLYMKLKDFTFKDLQLDNDMDLTPFFPLNGKVGVVPSLTGSYFAFLSYPSRLIIRSTISLSIKRVINLDPEFCQGISFIQWCYIEGSDRILAADNKNVKAWILEDDKWELSIFEGHGIKNIQWSKNGSEILIWTDFLLKLIVWSFSKNGGSIIHCPKFVSKGYDYRPTSTHFVLITRPMSHDFITLFDYSFTPWRLFKEWCLPTVDAQGCSWSQDGKWLAVWESPMEYKILLYTLNGYLLQQYSAYDVGLGIKTVQWSPPIGQFVAIGSFDGKVRFLDNFTSNSVIEMTHATSIRFDGATVWKEVLTSSLPKYEVIPQPVSLPFIRPNIQDPISFATRNDNMPTVLWIWSLVDLTLITILIHCNSIKTVEWCPFNPFLLSIVCSGELKVNNCVYLWNYYWDEPKAVLLPKYDFNVKWLRWLQKPQNIDNEKQIGIVVGDKEEFVIGYIIENNIESIVSEKNNEFVEKLDDRTNHEIDIKNESSGINWIEKAFDIK</sequence>
<dbReference type="GO" id="GO:1990811">
    <property type="term" value="C:MWP complex"/>
    <property type="evidence" value="ECO:0007669"/>
    <property type="project" value="TreeGrafter"/>
</dbReference>
<dbReference type="InterPro" id="IPR052778">
    <property type="entry name" value="Centrosome-WD_assoc"/>
</dbReference>
<dbReference type="STRING" id="1209962.L0PD76"/>
<dbReference type="GO" id="GO:1990810">
    <property type="term" value="P:microtubule anchoring at mitotic spindle pole body"/>
    <property type="evidence" value="ECO:0007669"/>
    <property type="project" value="TreeGrafter"/>
</dbReference>